<evidence type="ECO:0000313" key="3">
    <source>
        <dbReference type="Proteomes" id="UP001227230"/>
    </source>
</evidence>
<dbReference type="InterPro" id="IPR001584">
    <property type="entry name" value="Integrase_cat-core"/>
</dbReference>
<dbReference type="PANTHER" id="PTHR42648:SF28">
    <property type="entry name" value="TRANSPOSON-ENCODED PROTEIN WITH RIBONUCLEASE H-LIKE AND RETROVIRUS ZINC FINGER-LIKE DOMAINS"/>
    <property type="match status" value="1"/>
</dbReference>
<organism evidence="2 3">
    <name type="scientific">Vitis vinifera</name>
    <name type="common">Grape</name>
    <dbReference type="NCBI Taxonomy" id="29760"/>
    <lineage>
        <taxon>Eukaryota</taxon>
        <taxon>Viridiplantae</taxon>
        <taxon>Streptophyta</taxon>
        <taxon>Embryophyta</taxon>
        <taxon>Tracheophyta</taxon>
        <taxon>Spermatophyta</taxon>
        <taxon>Magnoliopsida</taxon>
        <taxon>eudicotyledons</taxon>
        <taxon>Gunneridae</taxon>
        <taxon>Pentapetalae</taxon>
        <taxon>rosids</taxon>
        <taxon>Vitales</taxon>
        <taxon>Vitaceae</taxon>
        <taxon>Viteae</taxon>
        <taxon>Vitis</taxon>
    </lineage>
</organism>
<dbReference type="Gene3D" id="3.30.420.10">
    <property type="entry name" value="Ribonuclease H-like superfamily/Ribonuclease H"/>
    <property type="match status" value="1"/>
</dbReference>
<dbReference type="InterPro" id="IPR036397">
    <property type="entry name" value="RNaseH_sf"/>
</dbReference>
<name>A0ABY9CVF5_VITVI</name>
<dbReference type="EMBL" id="CP126658">
    <property type="protein sequence ID" value="WJZ98665.1"/>
    <property type="molecule type" value="Genomic_DNA"/>
</dbReference>
<protein>
    <recommendedName>
        <fullName evidence="1">Integrase catalytic domain-containing protein</fullName>
    </recommendedName>
</protein>
<sequence>MVVAKGKKCSSLYLMQARVIDSSINAVDDDSTVELWHNRLGHMSKKGLMILAKKNILSGMKNESLKMCAHCLAGKQTRVAFKTHRHTRKPCMLDLVYSDVCGPMKIKTLSGSLYFVTFIDDHSRQIWVYTLKTKYQVLEVFKKFHAFVERQFGEKLKCIRTYNRGEYSGPFDEYCKQYGIRHQKTPPKTPQLNGLAERMNRTLVERVRCLLSQSQLPRSF</sequence>
<dbReference type="Pfam" id="PF13976">
    <property type="entry name" value="gag_pre-integrs"/>
    <property type="match status" value="1"/>
</dbReference>
<accession>A0ABY9CVF5</accession>
<feature type="domain" description="Integrase catalytic" evidence="1">
    <location>
        <begin position="86"/>
        <end position="220"/>
    </location>
</feature>
<dbReference type="Proteomes" id="UP001227230">
    <property type="component" value="Chromosome 11"/>
</dbReference>
<dbReference type="Pfam" id="PF00665">
    <property type="entry name" value="rve"/>
    <property type="match status" value="1"/>
</dbReference>
<dbReference type="PROSITE" id="PS50994">
    <property type="entry name" value="INTEGRASE"/>
    <property type="match status" value="1"/>
</dbReference>
<evidence type="ECO:0000313" key="2">
    <source>
        <dbReference type="EMBL" id="WJZ98665.1"/>
    </source>
</evidence>
<dbReference type="InterPro" id="IPR039537">
    <property type="entry name" value="Retrotran_Ty1/copia-like"/>
</dbReference>
<dbReference type="PANTHER" id="PTHR42648">
    <property type="entry name" value="TRANSPOSASE, PUTATIVE-RELATED"/>
    <property type="match status" value="1"/>
</dbReference>
<dbReference type="InterPro" id="IPR012337">
    <property type="entry name" value="RNaseH-like_sf"/>
</dbReference>
<evidence type="ECO:0000259" key="1">
    <source>
        <dbReference type="PROSITE" id="PS50994"/>
    </source>
</evidence>
<gene>
    <name evidence="2" type="ORF">VitviT2T_017176</name>
</gene>
<dbReference type="InterPro" id="IPR025724">
    <property type="entry name" value="GAG-pre-integrase_dom"/>
</dbReference>
<proteinExistence type="predicted"/>
<dbReference type="SUPFAM" id="SSF53098">
    <property type="entry name" value="Ribonuclease H-like"/>
    <property type="match status" value="1"/>
</dbReference>
<reference evidence="2 3" key="1">
    <citation type="journal article" date="2023" name="Hortic Res">
        <title>The complete reference genome for grapevine (Vitis vinifera L.) genetics and breeding.</title>
        <authorList>
            <person name="Shi X."/>
            <person name="Cao S."/>
            <person name="Wang X."/>
            <person name="Huang S."/>
            <person name="Wang Y."/>
            <person name="Liu Z."/>
            <person name="Liu W."/>
            <person name="Leng X."/>
            <person name="Peng Y."/>
            <person name="Wang N."/>
            <person name="Wang Y."/>
            <person name="Ma Z."/>
            <person name="Xu X."/>
            <person name="Zhang F."/>
            <person name="Xue H."/>
            <person name="Zhong H."/>
            <person name="Wang Y."/>
            <person name="Zhang K."/>
            <person name="Velt A."/>
            <person name="Avia K."/>
            <person name="Holtgrawe D."/>
            <person name="Grimplet J."/>
            <person name="Matus J.T."/>
            <person name="Ware D."/>
            <person name="Wu X."/>
            <person name="Wang H."/>
            <person name="Liu C."/>
            <person name="Fang Y."/>
            <person name="Rustenholz C."/>
            <person name="Cheng Z."/>
            <person name="Xiao H."/>
            <person name="Zhou Y."/>
        </authorList>
    </citation>
    <scope>NUCLEOTIDE SEQUENCE [LARGE SCALE GENOMIC DNA]</scope>
    <source>
        <strain evidence="3">cv. Pinot noir / PN40024</strain>
        <tissue evidence="2">Leaf</tissue>
    </source>
</reference>
<keyword evidence="3" id="KW-1185">Reference proteome</keyword>